<evidence type="ECO:0000313" key="3">
    <source>
        <dbReference type="Proteomes" id="UP000198211"/>
    </source>
</evidence>
<feature type="domain" description="Reverse transcriptase" evidence="1">
    <location>
        <begin position="156"/>
        <end position="215"/>
    </location>
</feature>
<evidence type="ECO:0000313" key="2">
    <source>
        <dbReference type="EMBL" id="OWY95794.1"/>
    </source>
</evidence>
<proteinExistence type="predicted"/>
<dbReference type="EMBL" id="NBNE01012490">
    <property type="protein sequence ID" value="OWY95794.1"/>
    <property type="molecule type" value="Genomic_DNA"/>
</dbReference>
<dbReference type="InterPro" id="IPR043502">
    <property type="entry name" value="DNA/RNA_pol_sf"/>
</dbReference>
<dbReference type="Pfam" id="PF00078">
    <property type="entry name" value="RVT_1"/>
    <property type="match status" value="1"/>
</dbReference>
<dbReference type="SUPFAM" id="SSF56672">
    <property type="entry name" value="DNA/RNA polymerases"/>
    <property type="match status" value="1"/>
</dbReference>
<reference evidence="3" key="1">
    <citation type="submission" date="2017-03" db="EMBL/GenBank/DDBJ databases">
        <title>Phytopthora megakarya and P. palmivora, two closely related causual agents of cacao black pod achieved similar genome size and gene model numbers by different mechanisms.</title>
        <authorList>
            <person name="Ali S."/>
            <person name="Shao J."/>
            <person name="Larry D.J."/>
            <person name="Kronmiller B."/>
            <person name="Shen D."/>
            <person name="Strem M.D."/>
            <person name="Melnick R.L."/>
            <person name="Guiltinan M.J."/>
            <person name="Tyler B.M."/>
            <person name="Meinhardt L.W."/>
            <person name="Bailey B.A."/>
        </authorList>
    </citation>
    <scope>NUCLEOTIDE SEQUENCE [LARGE SCALE GENOMIC DNA]</scope>
    <source>
        <strain evidence="3">zdho120</strain>
    </source>
</reference>
<dbReference type="OrthoDB" id="167162at2759"/>
<keyword evidence="3" id="KW-1185">Reference proteome</keyword>
<protein>
    <submittedName>
        <fullName evidence="2">Pol Polyprotein</fullName>
    </submittedName>
</protein>
<evidence type="ECO:0000259" key="1">
    <source>
        <dbReference type="Pfam" id="PF00078"/>
    </source>
</evidence>
<dbReference type="InterPro" id="IPR000477">
    <property type="entry name" value="RT_dom"/>
</dbReference>
<dbReference type="Proteomes" id="UP000198211">
    <property type="component" value="Unassembled WGS sequence"/>
</dbReference>
<accession>A0A225URQ4</accession>
<organism evidence="2 3">
    <name type="scientific">Phytophthora megakarya</name>
    <dbReference type="NCBI Taxonomy" id="4795"/>
    <lineage>
        <taxon>Eukaryota</taxon>
        <taxon>Sar</taxon>
        <taxon>Stramenopiles</taxon>
        <taxon>Oomycota</taxon>
        <taxon>Peronosporomycetes</taxon>
        <taxon>Peronosporales</taxon>
        <taxon>Peronosporaceae</taxon>
        <taxon>Phytophthora</taxon>
    </lineage>
</organism>
<comment type="caution">
    <text evidence="2">The sequence shown here is derived from an EMBL/GenBank/DDBJ whole genome shotgun (WGS) entry which is preliminary data.</text>
</comment>
<gene>
    <name evidence="2" type="ORF">PHMEG_00034114</name>
</gene>
<dbReference type="PANTHER" id="PTHR19446">
    <property type="entry name" value="REVERSE TRANSCRIPTASES"/>
    <property type="match status" value="1"/>
</dbReference>
<dbReference type="STRING" id="4795.A0A225URQ4"/>
<name>A0A225URQ4_9STRA</name>
<dbReference type="AlphaFoldDB" id="A0A225URQ4"/>
<sequence>MEVSTSAFSRPPNASLRSTAITSVRLLNGRESDHPGDISEQFLRHWGNVFSDERYVVAEPPVESAASTKLLDSITQRLPALASERLNAPLTGAGLAATIRHLKRNSAPGLDGLGPALYQLAPDEFGAILAVVFSHQLGRGYLLASQRRSTVTLLYKKGGCREPGNYRPISLMQVDVKILSKTLAHRLQRYLPLLIHPEQKGFVRGRSLHHHVRFLHELQELVRTRGKKASRSS</sequence>